<evidence type="ECO:0000256" key="12">
    <source>
        <dbReference type="RuleBase" id="RU000609"/>
    </source>
</evidence>
<dbReference type="InterPro" id="IPR013848">
    <property type="entry name" value="Methylthiotransferase_N"/>
</dbReference>
<evidence type="ECO:0000256" key="2">
    <source>
        <dbReference type="ARBA" id="ARBA00002399"/>
    </source>
</evidence>
<evidence type="ECO:0000256" key="1">
    <source>
        <dbReference type="ARBA" id="ARBA00001966"/>
    </source>
</evidence>
<dbReference type="PROSITE" id="PS51415">
    <property type="entry name" value="XYLOSE_ISOMERASE"/>
    <property type="match status" value="1"/>
</dbReference>
<dbReference type="PROSITE" id="PS50926">
    <property type="entry name" value="TRAM"/>
    <property type="match status" value="1"/>
</dbReference>
<dbReference type="InterPro" id="IPR001998">
    <property type="entry name" value="Xylose_isomerase"/>
</dbReference>
<keyword evidence="7" id="KW-0408">Iron</keyword>
<evidence type="ECO:0000256" key="9">
    <source>
        <dbReference type="ARBA" id="ARBA00023235"/>
    </source>
</evidence>
<dbReference type="InterPro" id="IPR012337">
    <property type="entry name" value="RNaseH-like_sf"/>
</dbReference>
<dbReference type="GO" id="GO:0042732">
    <property type="term" value="P:D-xylose metabolic process"/>
    <property type="evidence" value="ECO:0007669"/>
    <property type="project" value="UniProtKB-KW"/>
</dbReference>
<keyword evidence="10 12" id="KW-0119">Carbohydrate metabolism</keyword>
<dbReference type="PROSITE" id="PS01278">
    <property type="entry name" value="MTTASE_RADICAL"/>
    <property type="match status" value="1"/>
</dbReference>
<name>A0A7R9G215_TIMSH</name>
<protein>
    <recommendedName>
        <fullName evidence="12">Xylose isomerase</fullName>
        <ecNumber evidence="12">5.3.1.5</ecNumber>
    </recommendedName>
</protein>
<evidence type="ECO:0000259" key="14">
    <source>
        <dbReference type="PROSITE" id="PS51449"/>
    </source>
</evidence>
<evidence type="ECO:0000259" key="15">
    <source>
        <dbReference type="PROSITE" id="PS51918"/>
    </source>
</evidence>
<dbReference type="InterPro" id="IPR058240">
    <property type="entry name" value="rSAM_sf"/>
</dbReference>
<proteinExistence type="inferred from homology"/>
<comment type="cofactor">
    <cofactor evidence="1">
        <name>[4Fe-4S] cluster</name>
        <dbReference type="ChEBI" id="CHEBI:49883"/>
    </cofactor>
</comment>
<keyword evidence="3" id="KW-0004">4Fe-4S</keyword>
<dbReference type="SUPFAM" id="SSF51658">
    <property type="entry name" value="Xylose isomerase-like"/>
    <property type="match status" value="1"/>
</dbReference>
<keyword evidence="5" id="KW-0949">S-adenosyl-L-methionine</keyword>
<gene>
    <name evidence="16" type="ORF">TSIB3V08_LOCUS6794</name>
</gene>
<evidence type="ECO:0000259" key="13">
    <source>
        <dbReference type="PROSITE" id="PS50926"/>
    </source>
</evidence>
<keyword evidence="4" id="KW-0808">Transferase</keyword>
<dbReference type="PROSITE" id="PS51918">
    <property type="entry name" value="RADICAL_SAM"/>
    <property type="match status" value="2"/>
</dbReference>
<dbReference type="PRINTS" id="PR00688">
    <property type="entry name" value="XYLOSISMRASE"/>
</dbReference>
<sequence length="1157" mass="130770">MVCSQAIAGPVAITAKSDLLNMSKNLGGTYYAGVALFAHRLQSRMTTSCIEIIEDIEDLITSQDITPKERYNDKQIADLWLLNSCTVKNPAEDHFRNEIEAGQKQGKFVVVAGCVPQGAPKTEFLRGLSVVGVQQIDRVVEVVEETLKGHTVRLFGQKKDGRRKAGGASLLLPKVRKNPLIEIIPINTGCLNQCTYCKTKHARGELGSYSPDQIVQRARQSFEEGVCELWLTSEDTGTYGRDIGTNLPELLWQLVEVIPDGCMMRVGMTNPPYILEHLEAKAIVEHYSRSPSTRKRLHTVMEEMVLPVLELIQFVDTRWSSEYNMLSRLHAVRKAVGAELANSENNIEILTEVEWKQAAGIVEVLGPLADATKEISGDSYPTSSMKDGVMFARSLDKALKSRFSFYDSDPIFCPSMLCDPRFRGVLIDDMVAVNTLAIEVKKLSDKSSLEPNVKDEHPSCSSSSSGLWSSFDSIPNTTQPAIDNNSEVKDYLNEPREMAHILSHPRVFSFLHVPVQSGSDAVLTDMKREYSCSDFQRVVDFLTDRVPGVTIATDIICGFPTETEEDFQETLRLCHKNKFPSLFVNQFYPRPGTPAARMPRIPTQEVKKRTKELFELFQSYLPYQYKVGEIQKVLVTELSYDKKHYVGHNKFYEQVLVPLQAELLGKMVTVQITSSHKHCMMGEPVNEALWVSPGLSSPLPPGQVSGATNLKFKTQAVDSQVSFSLVPFTWVRLGRVEFRPDSGPEDTLCFHYYNATERIHGKTMEEWIRPSISFWHAFCYTGSDYYGQPTFQRSWDDGTHTIDNYKRRIRAAFEFYNKLGNKFWTLSDMDIAPEGDTIDETHHNLDEITELILELQQKSSVRPLWVSANLHSQPRYVQGAATSSDAQVVGYAGSQLKKSLELALKLGAECFMFRGWREGYNTLLNTDLPRELRNYSRLLKMTADYKDRLGYRGQLLFDSTYHNNWSVYKEQSSNQQKLHYHYNPDPMSSLYLLKHYNLERQYKLATAPGHQLVLTSAYGMLGSIEAIHSYSRPTVHDATLLMKTVIEQGGMQPGGLNIGVPLRRGSTEVKDLLVAYISCIDVYARGLRNAAKVIADGLFTKNLQQQYLSFHSGFGSRLNNGEVTLEDCEDQAHKHPRDTNVSSQRQEHWEAVFNHYI</sequence>
<keyword evidence="6 12" id="KW-0479">Metal-binding</keyword>
<evidence type="ECO:0000256" key="10">
    <source>
        <dbReference type="ARBA" id="ARBA00023277"/>
    </source>
</evidence>
<evidence type="ECO:0000256" key="6">
    <source>
        <dbReference type="ARBA" id="ARBA00022723"/>
    </source>
</evidence>
<dbReference type="InterPro" id="IPR007197">
    <property type="entry name" value="rSAM"/>
</dbReference>
<dbReference type="Pfam" id="PF01938">
    <property type="entry name" value="TRAM"/>
    <property type="match status" value="1"/>
</dbReference>
<evidence type="ECO:0000256" key="8">
    <source>
        <dbReference type="ARBA" id="ARBA00023014"/>
    </source>
</evidence>
<dbReference type="InterPro" id="IPR020612">
    <property type="entry name" value="Methylthiotransferase_CS"/>
</dbReference>
<evidence type="ECO:0000256" key="3">
    <source>
        <dbReference type="ARBA" id="ARBA00022485"/>
    </source>
</evidence>
<dbReference type="Gene3D" id="3.80.30.20">
    <property type="entry name" value="tm_1862 like domain"/>
    <property type="match status" value="1"/>
</dbReference>
<comment type="catalytic activity">
    <reaction evidence="11">
        <text>N(6)-L-threonylcarbamoyladenosine(37) in tRNA + (sulfur carrier)-SH + AH2 + 2 S-adenosyl-L-methionine = 2-methylsulfanyl-N(6)-L-threonylcarbamoyladenosine(37) in tRNA + (sulfur carrier)-H + 5'-deoxyadenosine + L-methionine + A + S-adenosyl-L-homocysteine + 2 H(+)</text>
        <dbReference type="Rhea" id="RHEA:37075"/>
        <dbReference type="Rhea" id="RHEA-COMP:10163"/>
        <dbReference type="Rhea" id="RHEA-COMP:11092"/>
        <dbReference type="Rhea" id="RHEA-COMP:14737"/>
        <dbReference type="Rhea" id="RHEA-COMP:14739"/>
        <dbReference type="ChEBI" id="CHEBI:13193"/>
        <dbReference type="ChEBI" id="CHEBI:15378"/>
        <dbReference type="ChEBI" id="CHEBI:17319"/>
        <dbReference type="ChEBI" id="CHEBI:17499"/>
        <dbReference type="ChEBI" id="CHEBI:29917"/>
        <dbReference type="ChEBI" id="CHEBI:57844"/>
        <dbReference type="ChEBI" id="CHEBI:57856"/>
        <dbReference type="ChEBI" id="CHEBI:59789"/>
        <dbReference type="ChEBI" id="CHEBI:64428"/>
        <dbReference type="ChEBI" id="CHEBI:74418"/>
        <dbReference type="ChEBI" id="CHEBI:74420"/>
        <dbReference type="EC" id="2.8.4.5"/>
    </reaction>
</comment>
<organism evidence="16">
    <name type="scientific">Timema shepardi</name>
    <name type="common">Walking stick</name>
    <dbReference type="NCBI Taxonomy" id="629360"/>
    <lineage>
        <taxon>Eukaryota</taxon>
        <taxon>Metazoa</taxon>
        <taxon>Ecdysozoa</taxon>
        <taxon>Arthropoda</taxon>
        <taxon>Hexapoda</taxon>
        <taxon>Insecta</taxon>
        <taxon>Pterygota</taxon>
        <taxon>Neoptera</taxon>
        <taxon>Polyneoptera</taxon>
        <taxon>Phasmatodea</taxon>
        <taxon>Timematodea</taxon>
        <taxon>Timematoidea</taxon>
        <taxon>Timematidae</taxon>
        <taxon>Timema</taxon>
    </lineage>
</organism>
<dbReference type="PANTHER" id="PTHR11918">
    <property type="entry name" value="RADICAL SAM PROTEINS"/>
    <property type="match status" value="1"/>
</dbReference>
<dbReference type="Gene3D" id="3.30.750.200">
    <property type="match status" value="1"/>
</dbReference>
<dbReference type="SUPFAM" id="SSF102114">
    <property type="entry name" value="Radical SAM enzymes"/>
    <property type="match status" value="2"/>
</dbReference>
<dbReference type="AlphaFoldDB" id="A0A7R9G215"/>
<dbReference type="InterPro" id="IPR006638">
    <property type="entry name" value="Elp3/MiaA/NifB-like_rSAM"/>
</dbReference>
<dbReference type="SFLD" id="SFLDS00029">
    <property type="entry name" value="Radical_SAM"/>
    <property type="match status" value="1"/>
</dbReference>
<evidence type="ECO:0000256" key="4">
    <source>
        <dbReference type="ARBA" id="ARBA00022679"/>
    </source>
</evidence>
<dbReference type="PANTHER" id="PTHR11918:SF45">
    <property type="entry name" value="THREONYLCARBAMOYLADENOSINE TRNA METHYLTHIOTRANSFERASE"/>
    <property type="match status" value="1"/>
</dbReference>
<dbReference type="GO" id="GO:0009045">
    <property type="term" value="F:xylose isomerase activity"/>
    <property type="evidence" value="ECO:0007669"/>
    <property type="project" value="UniProtKB-EC"/>
</dbReference>
<dbReference type="EC" id="5.3.1.5" evidence="12"/>
<dbReference type="GO" id="GO:0046872">
    <property type="term" value="F:metal ion binding"/>
    <property type="evidence" value="ECO:0007669"/>
    <property type="project" value="UniProtKB-KW"/>
</dbReference>
<dbReference type="Pfam" id="PF00919">
    <property type="entry name" value="UPF0004"/>
    <property type="match status" value="1"/>
</dbReference>
<dbReference type="PROSITE" id="PS51449">
    <property type="entry name" value="MTTASE_N"/>
    <property type="match status" value="1"/>
</dbReference>
<comment type="function">
    <text evidence="2">Catalyzes the methylthiolation of N6-threonylcarbamoyladenosine (t(6)A), leading to the formation of 2-methylthio-N6-threonylcarbamoyladenosine (ms(2)t(6)A) at position 37 in tRNAs that read codons beginning with adenine.</text>
</comment>
<accession>A0A7R9G215</accession>
<evidence type="ECO:0000256" key="11">
    <source>
        <dbReference type="ARBA" id="ARBA00051661"/>
    </source>
</evidence>
<dbReference type="GO" id="GO:0051539">
    <property type="term" value="F:4 iron, 4 sulfur cluster binding"/>
    <property type="evidence" value="ECO:0007669"/>
    <property type="project" value="UniProtKB-KW"/>
</dbReference>
<dbReference type="GO" id="GO:0035598">
    <property type="term" value="F:tRNA (N(6)-L-threonylcarbamoyladenosine(37)-C(2))-methylthiotransferase activity"/>
    <property type="evidence" value="ECO:0007669"/>
    <property type="project" value="UniProtKB-EC"/>
</dbReference>
<keyword evidence="12" id="KW-0859">Xylose metabolism</keyword>
<comment type="catalytic activity">
    <reaction evidence="12">
        <text>alpha-D-xylose = alpha-D-xylulofuranose</text>
        <dbReference type="Rhea" id="RHEA:22816"/>
        <dbReference type="ChEBI" id="CHEBI:28518"/>
        <dbReference type="ChEBI" id="CHEBI:188998"/>
        <dbReference type="EC" id="5.3.1.5"/>
    </reaction>
</comment>
<dbReference type="Gene3D" id="3.40.50.12160">
    <property type="entry name" value="Methylthiotransferase, N-terminal domain"/>
    <property type="match status" value="1"/>
</dbReference>
<evidence type="ECO:0000313" key="16">
    <source>
        <dbReference type="EMBL" id="CAD7262697.1"/>
    </source>
</evidence>
<feature type="domain" description="Radical SAM core" evidence="15">
    <location>
        <begin position="176"/>
        <end position="378"/>
    </location>
</feature>
<keyword evidence="8" id="KW-0411">Iron-sulfur</keyword>
<feature type="domain" description="TRAM" evidence="13">
    <location>
        <begin position="624"/>
        <end position="686"/>
    </location>
</feature>
<dbReference type="SUPFAM" id="SSF53098">
    <property type="entry name" value="Ribonuclease H-like"/>
    <property type="match status" value="1"/>
</dbReference>
<feature type="domain" description="Radical SAM core" evidence="15">
    <location>
        <begin position="393"/>
        <end position="624"/>
    </location>
</feature>
<dbReference type="InterPro" id="IPR036237">
    <property type="entry name" value="Xyl_isomerase-like_sf"/>
</dbReference>
<dbReference type="InterPro" id="IPR038135">
    <property type="entry name" value="Methylthiotransferase_N_sf"/>
</dbReference>
<keyword evidence="9 12" id="KW-0413">Isomerase</keyword>
<dbReference type="EMBL" id="OC003015">
    <property type="protein sequence ID" value="CAD7262697.1"/>
    <property type="molecule type" value="Genomic_DNA"/>
</dbReference>
<comment type="similarity">
    <text evidence="12">Belongs to the xylose isomerase family.</text>
</comment>
<dbReference type="Gene3D" id="3.20.20.150">
    <property type="entry name" value="Divalent-metal-dependent TIM barrel enzymes"/>
    <property type="match status" value="1"/>
</dbReference>
<dbReference type="InterPro" id="IPR002792">
    <property type="entry name" value="TRAM_dom"/>
</dbReference>
<dbReference type="GO" id="GO:0005783">
    <property type="term" value="C:endoplasmic reticulum"/>
    <property type="evidence" value="ECO:0007669"/>
    <property type="project" value="TreeGrafter"/>
</dbReference>
<evidence type="ECO:0000256" key="7">
    <source>
        <dbReference type="ARBA" id="ARBA00023004"/>
    </source>
</evidence>
<dbReference type="SMART" id="SM00729">
    <property type="entry name" value="Elp3"/>
    <property type="match status" value="1"/>
</dbReference>
<feature type="domain" description="MTTase N-terminal" evidence="14">
    <location>
        <begin position="34"/>
        <end position="148"/>
    </location>
</feature>
<reference evidence="16" key="1">
    <citation type="submission" date="2020-11" db="EMBL/GenBank/DDBJ databases">
        <authorList>
            <person name="Tran Van P."/>
        </authorList>
    </citation>
    <scope>NUCLEOTIDE SEQUENCE</scope>
</reference>
<evidence type="ECO:0000256" key="5">
    <source>
        <dbReference type="ARBA" id="ARBA00022691"/>
    </source>
</evidence>
<dbReference type="InterPro" id="IPR023404">
    <property type="entry name" value="rSAM_horseshoe"/>
</dbReference>